<dbReference type="SUPFAM" id="SSF56801">
    <property type="entry name" value="Acetyl-CoA synthetase-like"/>
    <property type="match status" value="1"/>
</dbReference>
<dbReference type="PANTHER" id="PTHR36932:SF1">
    <property type="entry name" value="CAPSULAR POLYSACCHARIDE BIOSYNTHESIS PROTEIN"/>
    <property type="match status" value="1"/>
</dbReference>
<dbReference type="Proteomes" id="UP001165263">
    <property type="component" value="Unassembled WGS sequence"/>
</dbReference>
<proteinExistence type="predicted"/>
<dbReference type="InterPro" id="IPR042099">
    <property type="entry name" value="ANL_N_sf"/>
</dbReference>
<dbReference type="RefSeq" id="WP_259448252.1">
    <property type="nucleotide sequence ID" value="NZ_CP119520.1"/>
</dbReference>
<dbReference type="PANTHER" id="PTHR36932">
    <property type="entry name" value="CAPSULAR POLYSACCHARIDE BIOSYNTHESIS PROTEIN"/>
    <property type="match status" value="1"/>
</dbReference>
<evidence type="ECO:0000313" key="2">
    <source>
        <dbReference type="Proteomes" id="UP001165263"/>
    </source>
</evidence>
<protein>
    <recommendedName>
        <fullName evidence="3">Capsular polysaccharide biosynthesis protein CapK</fullName>
    </recommendedName>
</protein>
<evidence type="ECO:0008006" key="3">
    <source>
        <dbReference type="Google" id="ProtNLM"/>
    </source>
</evidence>
<comment type="caution">
    <text evidence="1">The sequence shown here is derived from an EMBL/GenBank/DDBJ whole genome shotgun (WGS) entry which is preliminary data.</text>
</comment>
<sequence>MLERAALYGWLARRYYAWRPYLPARLLYHPDFFRLRALLAGDAAAIDALARRRLRRILVHALAHVPHYRRTVRLSIAEAAHEPLVEVLAAFPWLTKDEVMARQRDFLDSRLDPRRLLYATSGGSSGQGIGMWRNKRLADIEKAFFAHEWGRFGFSFDKSRILRIGADARRHVHEPPVRMAGNRLMLSPYHVGPAHRAAILAALNRFRPDYVHAYPSSAAALAELLQPGDLDVRVRAVLLASEPVTPAQLAALRRLFDCPVSLNYGLSERTNLAFATCTGMENPAYRFQPLYGWSENRWDGTRAEIVGTSLWNDVMPLIRYRTGDYGVIDAGGRCAAIDGRAQEFLIDRAGNRIPGLSIVIDEATWDFVRLYQVRQRRPGEIVLAVVGRHGPLDAAQRAFLLDAQRRRWGDRFDIALQEESDIPLAPNGKRKLVVSALRA</sequence>
<keyword evidence="2" id="KW-1185">Reference proteome</keyword>
<reference evidence="1" key="1">
    <citation type="submission" date="2022-08" db="EMBL/GenBank/DDBJ databases">
        <title>Reclassification of Massilia species as members of the genera Telluria, Duganella, Pseudoduganella, Mokoshia gen. nov. and Zemynaea gen. nov. using orthogonal and non-orthogonal genome-based approaches.</title>
        <authorList>
            <person name="Bowman J.P."/>
        </authorList>
    </citation>
    <scope>NUCLEOTIDE SEQUENCE</scope>
    <source>
        <strain evidence="1">LMG 11547</strain>
    </source>
</reference>
<name>A0ABT2BVC1_9BURK</name>
<organism evidence="1 2">
    <name type="scientific">Telluria mixta</name>
    <dbReference type="NCBI Taxonomy" id="34071"/>
    <lineage>
        <taxon>Bacteria</taxon>
        <taxon>Pseudomonadati</taxon>
        <taxon>Pseudomonadota</taxon>
        <taxon>Betaproteobacteria</taxon>
        <taxon>Burkholderiales</taxon>
        <taxon>Oxalobacteraceae</taxon>
        <taxon>Telluria group</taxon>
        <taxon>Telluria</taxon>
    </lineage>
</organism>
<dbReference type="EMBL" id="JANUHC010000002">
    <property type="protein sequence ID" value="MCS0629077.1"/>
    <property type="molecule type" value="Genomic_DNA"/>
</dbReference>
<evidence type="ECO:0000313" key="1">
    <source>
        <dbReference type="EMBL" id="MCS0629077.1"/>
    </source>
</evidence>
<dbReference type="Gene3D" id="3.40.50.12780">
    <property type="entry name" value="N-terminal domain of ligase-like"/>
    <property type="match status" value="1"/>
</dbReference>
<dbReference type="InterPro" id="IPR053158">
    <property type="entry name" value="CapK_Type1_Caps_Biosynth"/>
</dbReference>
<accession>A0ABT2BVC1</accession>
<gene>
    <name evidence="1" type="ORF">NX786_06995</name>
</gene>